<keyword evidence="3 5" id="KW-0378">Hydrolase</keyword>
<accession>A0ABT3H2Y2</accession>
<keyword evidence="2 5" id="KW-0227">DNA damage</keyword>
<evidence type="ECO:0000256" key="2">
    <source>
        <dbReference type="ARBA" id="ARBA00022763"/>
    </source>
</evidence>
<dbReference type="Gene3D" id="3.10.300.10">
    <property type="entry name" value="Methylpurine-DNA glycosylase (MPG)"/>
    <property type="match status" value="1"/>
</dbReference>
<dbReference type="HAMAP" id="MF_00527">
    <property type="entry name" value="3MGH"/>
    <property type="match status" value="1"/>
</dbReference>
<evidence type="ECO:0000256" key="4">
    <source>
        <dbReference type="ARBA" id="ARBA00023204"/>
    </source>
</evidence>
<keyword evidence="7" id="KW-1185">Reference proteome</keyword>
<dbReference type="PANTHER" id="PTHR10429">
    <property type="entry name" value="DNA-3-METHYLADENINE GLYCOSYLASE"/>
    <property type="match status" value="1"/>
</dbReference>
<name>A0ABT3H2Y2_9RHOB</name>
<sequence length="174" mass="18602">MSFALPAARLAPRLLGATLTVRGCTGRITETEAYAPDDPASHSFPGPTRRNAAMFGPAGHAYVYRIYGLHWCLNVVGLPGHAVLIRALEPLTGLATMQTRRGPAKALCKGPGMLAQALGITGDDDTRPFGPPDFHLALNPPETWLTGPRIGITKAADWPMRFGLPGSKYLSKPF</sequence>
<dbReference type="InterPro" id="IPR036995">
    <property type="entry name" value="MPG_sf"/>
</dbReference>
<dbReference type="CDD" id="cd00540">
    <property type="entry name" value="AAG"/>
    <property type="match status" value="1"/>
</dbReference>
<dbReference type="EMBL" id="JAPDFL010000001">
    <property type="protein sequence ID" value="MCW1934196.1"/>
    <property type="molecule type" value="Genomic_DNA"/>
</dbReference>
<dbReference type="InterPro" id="IPR003180">
    <property type="entry name" value="MPG"/>
</dbReference>
<gene>
    <name evidence="6" type="ORF">OKW52_18520</name>
</gene>
<comment type="caution">
    <text evidence="6">The sequence shown here is derived from an EMBL/GenBank/DDBJ whole genome shotgun (WGS) entry which is preliminary data.</text>
</comment>
<dbReference type="RefSeq" id="WP_264507014.1">
    <property type="nucleotide sequence ID" value="NZ_JAPDFL010000001.1"/>
</dbReference>
<evidence type="ECO:0000256" key="3">
    <source>
        <dbReference type="ARBA" id="ARBA00022801"/>
    </source>
</evidence>
<dbReference type="EC" id="3.2.2.-" evidence="5"/>
<organism evidence="6 7">
    <name type="scientific">Pararhodobacter zhoushanensis</name>
    <dbReference type="NCBI Taxonomy" id="2479545"/>
    <lineage>
        <taxon>Bacteria</taxon>
        <taxon>Pseudomonadati</taxon>
        <taxon>Pseudomonadota</taxon>
        <taxon>Alphaproteobacteria</taxon>
        <taxon>Rhodobacterales</taxon>
        <taxon>Paracoccaceae</taxon>
        <taxon>Pararhodobacter</taxon>
    </lineage>
</organism>
<dbReference type="Proteomes" id="UP001208938">
    <property type="component" value="Unassembled WGS sequence"/>
</dbReference>
<keyword evidence="6" id="KW-0326">Glycosidase</keyword>
<dbReference type="GO" id="GO:0016798">
    <property type="term" value="F:hydrolase activity, acting on glycosyl bonds"/>
    <property type="evidence" value="ECO:0007669"/>
    <property type="project" value="UniProtKB-KW"/>
</dbReference>
<reference evidence="6 7" key="1">
    <citation type="submission" date="2022-10" db="EMBL/GenBank/DDBJ databases">
        <title>Pararhodobacter sp. nov., isolated from marine algae.</title>
        <authorList>
            <person name="Choi B.J."/>
            <person name="Kim J.M."/>
            <person name="Lee J.K."/>
            <person name="Choi D.G."/>
            <person name="Jeon C.O."/>
        </authorList>
    </citation>
    <scope>NUCLEOTIDE SEQUENCE [LARGE SCALE GENOMIC DNA]</scope>
    <source>
        <strain evidence="6 7">ZQ420</strain>
    </source>
</reference>
<protein>
    <recommendedName>
        <fullName evidence="5">Putative 3-methyladenine DNA glycosylase</fullName>
        <ecNumber evidence="5">3.2.2.-</ecNumber>
    </recommendedName>
</protein>
<dbReference type="InterPro" id="IPR011034">
    <property type="entry name" value="Formyl_transferase-like_C_sf"/>
</dbReference>
<evidence type="ECO:0000256" key="1">
    <source>
        <dbReference type="ARBA" id="ARBA00009232"/>
    </source>
</evidence>
<proteinExistence type="inferred from homology"/>
<dbReference type="Pfam" id="PF02245">
    <property type="entry name" value="Pur_DNA_glyco"/>
    <property type="match status" value="1"/>
</dbReference>
<dbReference type="PANTHER" id="PTHR10429:SF0">
    <property type="entry name" value="DNA-3-METHYLADENINE GLYCOSYLASE"/>
    <property type="match status" value="1"/>
</dbReference>
<dbReference type="NCBIfam" id="TIGR00567">
    <property type="entry name" value="3mg"/>
    <property type="match status" value="1"/>
</dbReference>
<dbReference type="NCBIfam" id="NF002003">
    <property type="entry name" value="PRK00802.1-3"/>
    <property type="match status" value="1"/>
</dbReference>
<keyword evidence="4 5" id="KW-0234">DNA repair</keyword>
<evidence type="ECO:0000313" key="7">
    <source>
        <dbReference type="Proteomes" id="UP001208938"/>
    </source>
</evidence>
<evidence type="ECO:0000313" key="6">
    <source>
        <dbReference type="EMBL" id="MCW1934196.1"/>
    </source>
</evidence>
<comment type="similarity">
    <text evidence="1 5">Belongs to the DNA glycosylase MPG family.</text>
</comment>
<evidence type="ECO:0000256" key="5">
    <source>
        <dbReference type="HAMAP-Rule" id="MF_00527"/>
    </source>
</evidence>
<dbReference type="SUPFAM" id="SSF50486">
    <property type="entry name" value="FMT C-terminal domain-like"/>
    <property type="match status" value="1"/>
</dbReference>